<evidence type="ECO:0000313" key="3">
    <source>
        <dbReference type="Proteomes" id="UP000516421"/>
    </source>
</evidence>
<dbReference type="Gene3D" id="3.40.30.10">
    <property type="entry name" value="Glutaredoxin"/>
    <property type="match status" value="1"/>
</dbReference>
<protein>
    <submittedName>
        <fullName evidence="2">DsbA family protein</fullName>
    </submittedName>
</protein>
<dbReference type="Proteomes" id="UP000516421">
    <property type="component" value="Chromosome"/>
</dbReference>
<evidence type="ECO:0000313" key="2">
    <source>
        <dbReference type="EMBL" id="QNV40872.1"/>
    </source>
</evidence>
<reference evidence="2 3" key="1">
    <citation type="submission" date="2020-09" db="EMBL/GenBank/DDBJ databases">
        <title>Investigation of environmental microbe.</title>
        <authorList>
            <person name="Ou Y."/>
            <person name="Kang Q."/>
        </authorList>
    </citation>
    <scope>NUCLEOTIDE SEQUENCE [LARGE SCALE GENOMIC DNA]</scope>
    <source>
        <strain evidence="2 3">KJZ-9</strain>
    </source>
</reference>
<keyword evidence="3" id="KW-1185">Reference proteome</keyword>
<dbReference type="SUPFAM" id="SSF52833">
    <property type="entry name" value="Thioredoxin-like"/>
    <property type="match status" value="1"/>
</dbReference>
<dbReference type="InterPro" id="IPR036249">
    <property type="entry name" value="Thioredoxin-like_sf"/>
</dbReference>
<name>A0A7H2BMH6_9MICC</name>
<accession>A0A7H2BMH6</accession>
<evidence type="ECO:0000259" key="1">
    <source>
        <dbReference type="Pfam" id="PF01323"/>
    </source>
</evidence>
<feature type="domain" description="DSBA-like thioredoxin" evidence="1">
    <location>
        <begin position="3"/>
        <end position="79"/>
    </location>
</feature>
<dbReference type="InterPro" id="IPR001853">
    <property type="entry name" value="DSBA-like_thioredoxin_dom"/>
</dbReference>
<proteinExistence type="predicted"/>
<dbReference type="Pfam" id="PF01323">
    <property type="entry name" value="DSBA"/>
    <property type="match status" value="1"/>
</dbReference>
<gene>
    <name evidence="2" type="ORF">IDM48_05700</name>
</gene>
<dbReference type="GO" id="GO:0016491">
    <property type="term" value="F:oxidoreductase activity"/>
    <property type="evidence" value="ECO:0007669"/>
    <property type="project" value="InterPro"/>
</dbReference>
<sequence>MKIEMWSDIICPFCTIGKRHLELALEQFEHAEDAAIIWRSFELEPNAPDEVEGNVAEGVAQKYGMSLEQSIESQKDVARRAQAPEMILGALR</sequence>
<dbReference type="EMBL" id="CP061538">
    <property type="protein sequence ID" value="QNV40872.1"/>
    <property type="molecule type" value="Genomic_DNA"/>
</dbReference>
<dbReference type="KEGG" id="rama:IDM48_05700"/>
<organism evidence="2 3">
    <name type="scientific">Rothia amarae</name>
    <dbReference type="NCBI Taxonomy" id="169480"/>
    <lineage>
        <taxon>Bacteria</taxon>
        <taxon>Bacillati</taxon>
        <taxon>Actinomycetota</taxon>
        <taxon>Actinomycetes</taxon>
        <taxon>Micrococcales</taxon>
        <taxon>Micrococcaceae</taxon>
        <taxon>Rothia</taxon>
    </lineage>
</organism>
<dbReference type="RefSeq" id="WP_190618519.1">
    <property type="nucleotide sequence ID" value="NZ_CP061538.1"/>
</dbReference>
<dbReference type="AlphaFoldDB" id="A0A7H2BMH6"/>